<dbReference type="Proteomes" id="UP000028702">
    <property type="component" value="Unassembled WGS sequence"/>
</dbReference>
<evidence type="ECO:0000313" key="2">
    <source>
        <dbReference type="EMBL" id="GAK45437.1"/>
    </source>
</evidence>
<dbReference type="AlphaFoldDB" id="A0A081BBL9"/>
<comment type="caution">
    <text evidence="2">The sequence shown here is derived from an EMBL/GenBank/DDBJ whole genome shotgun (WGS) entry which is preliminary data.</text>
</comment>
<feature type="signal peptide" evidence="1">
    <location>
        <begin position="1"/>
        <end position="38"/>
    </location>
</feature>
<dbReference type="STRING" id="1333998.M2A_1936"/>
<accession>A0A081BBL9</accession>
<organism evidence="2 3">
    <name type="scientific">Tepidicaulis marinus</name>
    <dbReference type="NCBI Taxonomy" id="1333998"/>
    <lineage>
        <taxon>Bacteria</taxon>
        <taxon>Pseudomonadati</taxon>
        <taxon>Pseudomonadota</taxon>
        <taxon>Alphaproteobacteria</taxon>
        <taxon>Hyphomicrobiales</taxon>
        <taxon>Parvibaculaceae</taxon>
        <taxon>Tepidicaulis</taxon>
    </lineage>
</organism>
<feature type="chain" id="PRO_5001754927" description="DUF3108 domain-containing protein" evidence="1">
    <location>
        <begin position="39"/>
        <end position="315"/>
    </location>
</feature>
<evidence type="ECO:0000256" key="1">
    <source>
        <dbReference type="SAM" id="SignalP"/>
    </source>
</evidence>
<evidence type="ECO:0008006" key="4">
    <source>
        <dbReference type="Google" id="ProtNLM"/>
    </source>
</evidence>
<protein>
    <recommendedName>
        <fullName evidence="4">DUF3108 domain-containing protein</fullName>
    </recommendedName>
</protein>
<reference evidence="2 3" key="1">
    <citation type="submission" date="2014-07" db="EMBL/GenBank/DDBJ databases">
        <title>Tepidicaulis marinum gen. nov., sp. nov., a novel marine bacterium denitrifying nitrate to nitrous oxide strictly under microaerobic conditions.</title>
        <authorList>
            <person name="Takeuchi M."/>
            <person name="Yamagishi T."/>
            <person name="Kamagata Y."/>
            <person name="Oshima K."/>
            <person name="Hattori M."/>
            <person name="Katayama T."/>
            <person name="Hanada S."/>
            <person name="Tamaki H."/>
            <person name="Marumo K."/>
            <person name="Maeda H."/>
            <person name="Nedachi M."/>
            <person name="Iwasaki W."/>
            <person name="Suwa Y."/>
            <person name="Sakata S."/>
        </authorList>
    </citation>
    <scope>NUCLEOTIDE SEQUENCE [LARGE SCALE GENOMIC DNA]</scope>
    <source>
        <strain evidence="2 3">MA2</strain>
    </source>
</reference>
<dbReference type="Pfam" id="PF11306">
    <property type="entry name" value="DUF3108"/>
    <property type="match status" value="1"/>
</dbReference>
<evidence type="ECO:0000313" key="3">
    <source>
        <dbReference type="Proteomes" id="UP000028702"/>
    </source>
</evidence>
<name>A0A081BBL9_9HYPH</name>
<dbReference type="InterPro" id="IPR021457">
    <property type="entry name" value="DUF3108"/>
</dbReference>
<proteinExistence type="predicted"/>
<dbReference type="EMBL" id="BBIO01000009">
    <property type="protein sequence ID" value="GAK45437.1"/>
    <property type="molecule type" value="Genomic_DNA"/>
</dbReference>
<keyword evidence="1" id="KW-0732">Signal</keyword>
<sequence>MQDRRMPDETKSVKRTARFAAALGAAALLLLPAGQSLGEGTPAPTLTRTITLTPQTSAMTAVDLSYKFYGGGFHVLSLDTQAVITPQSYEIASQVQTEGIADTFFNGHMESQARGVMTPQGPRLLSYSQDYEGTFGERSVYMSRTKGGGYDVTAVPEDGVHAQGGLSDRVLEKTVDPLSASIFTALNKGGAPCRQVIPVFDGRRVFNLRFEPDGEDILEPSVEEAYAGPALRCKISYEAVAGYSQKWKIDEAKNPLKPFTVWIARFPYEGKEKGAGETLYVPVRLLIETRYINATAHLSRVVIDGMERVAAQHTP</sequence>
<keyword evidence="3" id="KW-1185">Reference proteome</keyword>
<gene>
    <name evidence="2" type="ORF">M2A_1936</name>
</gene>